<dbReference type="PROSITE" id="PS50003">
    <property type="entry name" value="PH_DOMAIN"/>
    <property type="match status" value="1"/>
</dbReference>
<dbReference type="Proteomes" id="UP000001542">
    <property type="component" value="Unassembled WGS sequence"/>
</dbReference>
<dbReference type="Gene3D" id="1.10.510.10">
    <property type="entry name" value="Transferase(Phosphotransferase) domain 1"/>
    <property type="match status" value="1"/>
</dbReference>
<dbReference type="EMBL" id="DS113238">
    <property type="protein sequence ID" value="EAY16833.1"/>
    <property type="molecule type" value="Genomic_DNA"/>
</dbReference>
<accession>A2DS63</accession>
<keyword evidence="15" id="KW-1185">Reference proteome</keyword>
<dbReference type="InterPro" id="IPR011993">
    <property type="entry name" value="PH-like_dom_sf"/>
</dbReference>
<dbReference type="CDD" id="cd05123">
    <property type="entry name" value="STKc_AGC"/>
    <property type="match status" value="1"/>
</dbReference>
<dbReference type="SMART" id="SM00133">
    <property type="entry name" value="S_TK_X"/>
    <property type="match status" value="1"/>
</dbReference>
<dbReference type="VEuPathDB" id="TrichDB:TVAG_447920"/>
<evidence type="ECO:0000256" key="4">
    <source>
        <dbReference type="ARBA" id="ARBA00022553"/>
    </source>
</evidence>
<keyword evidence="8 9" id="KW-0067">ATP-binding</keyword>
<dbReference type="FunFam" id="2.30.29.30:FF:000286">
    <property type="entry name" value="PH-protein kinase domain containing protein"/>
    <property type="match status" value="1"/>
</dbReference>
<comment type="similarity">
    <text evidence="1">Belongs to the protein kinase superfamily. AGC Ser/Thr protein kinase family. RAC subfamily.</text>
</comment>
<name>A2DS63_TRIV3</name>
<evidence type="ECO:0000259" key="13">
    <source>
        <dbReference type="PROSITE" id="PS51285"/>
    </source>
</evidence>
<dbReference type="InterPro" id="IPR045270">
    <property type="entry name" value="STKc_AGC"/>
</dbReference>
<dbReference type="InterPro" id="IPR000719">
    <property type="entry name" value="Prot_kinase_dom"/>
</dbReference>
<dbReference type="VEuPathDB" id="TrichDB:TVAGG3_1000460"/>
<evidence type="ECO:0000313" key="15">
    <source>
        <dbReference type="Proteomes" id="UP000001542"/>
    </source>
</evidence>
<dbReference type="PROSITE" id="PS00107">
    <property type="entry name" value="PROTEIN_KINASE_ATP"/>
    <property type="match status" value="1"/>
</dbReference>
<sequence>MSVYKTGWATKQGGMIKTWKKRYFVLTDDWLVYYDKPDGNEHGRIPLDPTVVVSPAPDCKKQPAYKIVTSGRTYYVVPETQAEVNEWVAVLTAAINNSKNKRIPKAGVPVQTSNSTTPAKKVSMDDFTILGVLGRGTYGKVQLVKEKETGKLFALKTMSKRLLAESDQVEQTITERNVLLTTKHPFLVCAHYTFQTDAKIFMVLDYVPGGELFGRLKEESLFAESRVRLYAAEICLGLGYLHKLGFIYRDLKPENILVDQDGHLKITDFGLAKNTDMGTTSTFCGTPEYIAPEMLQRLPYTKAVDWWSYGIIIYEMLTGLPPFYDENTNQMYRSILRDDVKYPSHVSHDARSLINQLLNRNPEARLGSGPSDYEEIKAHPFFASINWENVFNKKTKPEWKPKIKNATDTSLFDEEFTHETGGVSFEDGSLIGADTQEQFNGFTCTQDSTLDKL</sequence>
<dbReference type="FunCoup" id="A2DS63">
    <property type="interactions" value="426"/>
</dbReference>
<evidence type="ECO:0000256" key="2">
    <source>
        <dbReference type="ARBA" id="ARBA00012513"/>
    </source>
</evidence>
<evidence type="ECO:0000256" key="6">
    <source>
        <dbReference type="ARBA" id="ARBA00022741"/>
    </source>
</evidence>
<keyword evidence="7 14" id="KW-0418">Kinase</keyword>
<gene>
    <name evidence="14" type="ORF">TVAG_447920</name>
</gene>
<dbReference type="SMART" id="SM00233">
    <property type="entry name" value="PH"/>
    <property type="match status" value="1"/>
</dbReference>
<dbReference type="Pfam" id="PF00069">
    <property type="entry name" value="Pkinase"/>
    <property type="match status" value="1"/>
</dbReference>
<dbReference type="InterPro" id="IPR008271">
    <property type="entry name" value="Ser/Thr_kinase_AS"/>
</dbReference>
<dbReference type="GO" id="GO:0004674">
    <property type="term" value="F:protein serine/threonine kinase activity"/>
    <property type="evidence" value="ECO:0000318"/>
    <property type="project" value="GO_Central"/>
</dbReference>
<dbReference type="InterPro" id="IPR011009">
    <property type="entry name" value="Kinase-like_dom_sf"/>
</dbReference>
<dbReference type="Pfam" id="PF00433">
    <property type="entry name" value="Pkinase_C"/>
    <property type="match status" value="1"/>
</dbReference>
<feature type="binding site" evidence="9">
    <location>
        <position position="156"/>
    </location>
    <ligand>
        <name>ATP</name>
        <dbReference type="ChEBI" id="CHEBI:30616"/>
    </ligand>
</feature>
<evidence type="ECO:0000256" key="9">
    <source>
        <dbReference type="PROSITE-ProRule" id="PRU10141"/>
    </source>
</evidence>
<dbReference type="SMR" id="A2DS63"/>
<organism evidence="14 15">
    <name type="scientific">Trichomonas vaginalis (strain ATCC PRA-98 / G3)</name>
    <dbReference type="NCBI Taxonomy" id="412133"/>
    <lineage>
        <taxon>Eukaryota</taxon>
        <taxon>Metamonada</taxon>
        <taxon>Parabasalia</taxon>
        <taxon>Trichomonadida</taxon>
        <taxon>Trichomonadidae</taxon>
        <taxon>Trichomonas</taxon>
    </lineage>
</organism>
<reference evidence="14" key="2">
    <citation type="journal article" date="2007" name="Science">
        <title>Draft genome sequence of the sexually transmitted pathogen Trichomonas vaginalis.</title>
        <authorList>
            <person name="Carlton J.M."/>
            <person name="Hirt R.P."/>
            <person name="Silva J.C."/>
            <person name="Delcher A.L."/>
            <person name="Schatz M."/>
            <person name="Zhao Q."/>
            <person name="Wortman J.R."/>
            <person name="Bidwell S.L."/>
            <person name="Alsmark U.C.M."/>
            <person name="Besteiro S."/>
            <person name="Sicheritz-Ponten T."/>
            <person name="Noel C.J."/>
            <person name="Dacks J.B."/>
            <person name="Foster P.G."/>
            <person name="Simillion C."/>
            <person name="Van de Peer Y."/>
            <person name="Miranda-Saavedra D."/>
            <person name="Barton G.J."/>
            <person name="Westrop G.D."/>
            <person name="Mueller S."/>
            <person name="Dessi D."/>
            <person name="Fiori P.L."/>
            <person name="Ren Q."/>
            <person name="Paulsen I."/>
            <person name="Zhang H."/>
            <person name="Bastida-Corcuera F.D."/>
            <person name="Simoes-Barbosa A."/>
            <person name="Brown M.T."/>
            <person name="Hayes R.D."/>
            <person name="Mukherjee M."/>
            <person name="Okumura C.Y."/>
            <person name="Schneider R."/>
            <person name="Smith A.J."/>
            <person name="Vanacova S."/>
            <person name="Villalvazo M."/>
            <person name="Haas B.J."/>
            <person name="Pertea M."/>
            <person name="Feldblyum T.V."/>
            <person name="Utterback T.R."/>
            <person name="Shu C.L."/>
            <person name="Osoegawa K."/>
            <person name="de Jong P.J."/>
            <person name="Hrdy I."/>
            <person name="Horvathova L."/>
            <person name="Zubacova Z."/>
            <person name="Dolezal P."/>
            <person name="Malik S.B."/>
            <person name="Logsdon J.M. Jr."/>
            <person name="Henze K."/>
            <person name="Gupta A."/>
            <person name="Wang C.C."/>
            <person name="Dunne R.L."/>
            <person name="Upcroft J.A."/>
            <person name="Upcroft P."/>
            <person name="White O."/>
            <person name="Salzberg S.L."/>
            <person name="Tang P."/>
            <person name="Chiu C.-H."/>
            <person name="Lee Y.-S."/>
            <person name="Embley T.M."/>
            <person name="Coombs G.H."/>
            <person name="Mottram J.C."/>
            <person name="Tachezy J."/>
            <person name="Fraser-Liggett C.M."/>
            <person name="Johnson P.J."/>
        </authorList>
    </citation>
    <scope>NUCLEOTIDE SEQUENCE [LARGE SCALE GENOMIC DNA]</scope>
    <source>
        <strain evidence="14">G3</strain>
    </source>
</reference>
<dbReference type="Pfam" id="PF00169">
    <property type="entry name" value="PH"/>
    <property type="match status" value="1"/>
</dbReference>
<dbReference type="GO" id="GO:0035556">
    <property type="term" value="P:intracellular signal transduction"/>
    <property type="evidence" value="ECO:0000318"/>
    <property type="project" value="GO_Central"/>
</dbReference>
<protein>
    <recommendedName>
        <fullName evidence="2">non-specific serine/threonine protein kinase</fullName>
        <ecNumber evidence="2">2.7.11.1</ecNumber>
    </recommendedName>
</protein>
<evidence type="ECO:0000313" key="14">
    <source>
        <dbReference type="EMBL" id="EAY16833.1"/>
    </source>
</evidence>
<dbReference type="InterPro" id="IPR000961">
    <property type="entry name" value="AGC-kinase_C"/>
</dbReference>
<dbReference type="InParanoid" id="A2DS63"/>
<dbReference type="PROSITE" id="PS00108">
    <property type="entry name" value="PROTEIN_KINASE_ST"/>
    <property type="match status" value="1"/>
</dbReference>
<keyword evidence="4" id="KW-0597">Phosphoprotein</keyword>
<keyword evidence="6 9" id="KW-0547">Nucleotide-binding</keyword>
<dbReference type="GO" id="GO:0005524">
    <property type="term" value="F:ATP binding"/>
    <property type="evidence" value="ECO:0007669"/>
    <property type="project" value="UniProtKB-UniRule"/>
</dbReference>
<dbReference type="InterPro" id="IPR001849">
    <property type="entry name" value="PH_domain"/>
</dbReference>
<dbReference type="KEGG" id="tva:4774844"/>
<dbReference type="SUPFAM" id="SSF56112">
    <property type="entry name" value="Protein kinase-like (PK-like)"/>
    <property type="match status" value="1"/>
</dbReference>
<dbReference type="Gene3D" id="2.30.29.30">
    <property type="entry name" value="Pleckstrin-homology domain (PH domain)/Phosphotyrosine-binding domain (PTB)"/>
    <property type="match status" value="1"/>
</dbReference>
<dbReference type="RefSeq" id="XP_001329056.1">
    <property type="nucleotide sequence ID" value="XM_001329021.1"/>
</dbReference>
<evidence type="ECO:0000256" key="10">
    <source>
        <dbReference type="RuleBase" id="RU000304"/>
    </source>
</evidence>
<dbReference type="FunFam" id="3.30.200.20:FF:000537">
    <property type="entry name" value="Non-specific serine/threonine protein kinase"/>
    <property type="match status" value="1"/>
</dbReference>
<keyword evidence="5" id="KW-0808">Transferase</keyword>
<reference evidence="14" key="1">
    <citation type="submission" date="2006-10" db="EMBL/GenBank/DDBJ databases">
        <authorList>
            <person name="Amadeo P."/>
            <person name="Zhao Q."/>
            <person name="Wortman J."/>
            <person name="Fraser-Liggett C."/>
            <person name="Carlton J."/>
        </authorList>
    </citation>
    <scope>NUCLEOTIDE SEQUENCE</scope>
    <source>
        <strain evidence="14">G3</strain>
    </source>
</reference>
<dbReference type="EC" id="2.7.11.1" evidence="2"/>
<dbReference type="OMA" id="PRANGNI"/>
<feature type="domain" description="PH" evidence="11">
    <location>
        <begin position="2"/>
        <end position="96"/>
    </location>
</feature>
<evidence type="ECO:0000256" key="7">
    <source>
        <dbReference type="ARBA" id="ARBA00022777"/>
    </source>
</evidence>
<dbReference type="FunFam" id="1.10.510.10:FF:000008">
    <property type="entry name" value="Non-specific serine/threonine protein kinase"/>
    <property type="match status" value="1"/>
</dbReference>
<evidence type="ECO:0000256" key="5">
    <source>
        <dbReference type="ARBA" id="ARBA00022679"/>
    </source>
</evidence>
<evidence type="ECO:0000259" key="11">
    <source>
        <dbReference type="PROSITE" id="PS50003"/>
    </source>
</evidence>
<proteinExistence type="inferred from homology"/>
<dbReference type="Gene3D" id="3.30.200.20">
    <property type="entry name" value="Phosphorylase Kinase, domain 1"/>
    <property type="match status" value="1"/>
</dbReference>
<dbReference type="PANTHER" id="PTHR24351">
    <property type="entry name" value="RIBOSOMAL PROTEIN S6 KINASE"/>
    <property type="match status" value="1"/>
</dbReference>
<evidence type="ECO:0000256" key="3">
    <source>
        <dbReference type="ARBA" id="ARBA00022527"/>
    </source>
</evidence>
<dbReference type="eggNOG" id="KOG0690">
    <property type="taxonomic scope" value="Eukaryota"/>
</dbReference>
<dbReference type="InterPro" id="IPR017441">
    <property type="entry name" value="Protein_kinase_ATP_BS"/>
</dbReference>
<dbReference type="OrthoDB" id="63267at2759"/>
<keyword evidence="3 10" id="KW-0723">Serine/threonine-protein kinase</keyword>
<evidence type="ECO:0000259" key="12">
    <source>
        <dbReference type="PROSITE" id="PS50011"/>
    </source>
</evidence>
<dbReference type="STRING" id="5722.A2DS63"/>
<dbReference type="SUPFAM" id="SSF50729">
    <property type="entry name" value="PH domain-like"/>
    <property type="match status" value="1"/>
</dbReference>
<dbReference type="PROSITE" id="PS51285">
    <property type="entry name" value="AGC_KINASE_CTER"/>
    <property type="match status" value="1"/>
</dbReference>
<evidence type="ECO:0000256" key="1">
    <source>
        <dbReference type="ARBA" id="ARBA00006935"/>
    </source>
</evidence>
<feature type="domain" description="AGC-kinase C-terminal" evidence="13">
    <location>
        <begin position="383"/>
        <end position="453"/>
    </location>
</feature>
<dbReference type="InterPro" id="IPR017892">
    <property type="entry name" value="Pkinase_C"/>
</dbReference>
<dbReference type="PROSITE" id="PS50011">
    <property type="entry name" value="PROTEIN_KINASE_DOM"/>
    <property type="match status" value="1"/>
</dbReference>
<dbReference type="AlphaFoldDB" id="A2DS63"/>
<dbReference type="SMART" id="SM00220">
    <property type="entry name" value="S_TKc"/>
    <property type="match status" value="1"/>
</dbReference>
<evidence type="ECO:0000256" key="8">
    <source>
        <dbReference type="ARBA" id="ARBA00022840"/>
    </source>
</evidence>
<feature type="domain" description="Protein kinase" evidence="12">
    <location>
        <begin position="127"/>
        <end position="382"/>
    </location>
</feature>